<sequence length="611" mass="69485">MFSTTVIYTVFLVFSETFFTTASSELTVSRELRIQENFLVSWIVNNDTIIFNVSTEAKPGEYVGIGVSYNGAMKGADIGIAKIFPGGIISFEDRYGIDKVSPILDKSQDWHLLSSNFRKESTVSFQVSRLLNTGDSAQDVEITEDTLRLIWATGKFETDTGKLHYHENGTRGVIPINFLDPDMDTPSHEELSNMFDLWNPKRKTHLSRNETTYICSFFKSPDIPKRHVIGFGLEVNPIENLRHVHHLDLYRCSAPSGTSPTEFFAPFVGNDYDCSYSPVQFPFENCLQFEFTWSEGGGITLFPENMGLPLQPNEYYMTQTHYDNPHERDDIVLETGFNIYLTSNLRPIEVGQLYVGFMTSKSYALTVPPNSTNFTVSSHCSSPCTSNLPPEGINTFSVMLHSHNSGRRMQLRQFRSGTELPPLAKDDYYDFNYQNNRRLRETRKIMPGDHLTVECVYDTVWKGGKSVLGGRSARDEMCIAFLLYWPRIENVNLCGSYHDQEQVLNFMGVEKVYQYQGEVDATIIEPSHLAGLKYSHVVENLMNWSLPVRERYQKFAQYGEQHAFCHPTVGLNESMAKTAYPKIILTRESRAGWNIGATGIIVMSIILQMCL</sequence>
<dbReference type="CDD" id="cd09631">
    <property type="entry name" value="DOMON_DOH"/>
    <property type="match status" value="1"/>
</dbReference>
<dbReference type="InterPro" id="IPR000945">
    <property type="entry name" value="DBH-like"/>
</dbReference>
<keyword evidence="2" id="KW-1015">Disulfide bond</keyword>
<feature type="domain" description="DOMON" evidence="5">
    <location>
        <begin position="36"/>
        <end position="154"/>
    </location>
</feature>
<keyword evidence="6" id="KW-0560">Oxidoreductase</keyword>
<proteinExistence type="inferred from homology"/>
<accession>A0A226EAT2</accession>
<evidence type="ECO:0000256" key="4">
    <source>
        <dbReference type="SAM" id="SignalP"/>
    </source>
</evidence>
<dbReference type="Gene3D" id="2.60.120.230">
    <property type="match status" value="1"/>
</dbReference>
<gene>
    <name evidence="6" type="ORF">Fcan01_11053</name>
</gene>
<dbReference type="InterPro" id="IPR014784">
    <property type="entry name" value="Cu2_ascorb_mOase-like_C"/>
</dbReference>
<dbReference type="SMART" id="SM00664">
    <property type="entry name" value="DoH"/>
    <property type="match status" value="1"/>
</dbReference>
<evidence type="ECO:0000313" key="6">
    <source>
        <dbReference type="EMBL" id="OXA53756.1"/>
    </source>
</evidence>
<evidence type="ECO:0000256" key="1">
    <source>
        <dbReference type="ARBA" id="ARBA00010676"/>
    </source>
</evidence>
<dbReference type="OrthoDB" id="19261at2759"/>
<keyword evidence="4" id="KW-0732">Signal</keyword>
<comment type="similarity">
    <text evidence="1">Belongs to the copper type II ascorbate-dependent monooxygenase family.</text>
</comment>
<dbReference type="EMBL" id="LNIX01000005">
    <property type="protein sequence ID" value="OXA53756.1"/>
    <property type="molecule type" value="Genomic_DNA"/>
</dbReference>
<feature type="chain" id="PRO_5012895137" evidence="4">
    <location>
        <begin position="25"/>
        <end position="611"/>
    </location>
</feature>
<dbReference type="GO" id="GO:0004500">
    <property type="term" value="F:dopamine beta-monooxygenase activity"/>
    <property type="evidence" value="ECO:0007669"/>
    <property type="project" value="InterPro"/>
</dbReference>
<dbReference type="AlphaFoldDB" id="A0A226EAT2"/>
<keyword evidence="3" id="KW-0325">Glycoprotein</keyword>
<dbReference type="SUPFAM" id="SSF49742">
    <property type="entry name" value="PHM/PNGase F"/>
    <property type="match status" value="2"/>
</dbReference>
<dbReference type="PANTHER" id="PTHR10157">
    <property type="entry name" value="DOPAMINE BETA HYDROXYLASE RELATED"/>
    <property type="match status" value="1"/>
</dbReference>
<keyword evidence="7" id="KW-1185">Reference proteome</keyword>
<organism evidence="6 7">
    <name type="scientific">Folsomia candida</name>
    <name type="common">Springtail</name>
    <dbReference type="NCBI Taxonomy" id="158441"/>
    <lineage>
        <taxon>Eukaryota</taxon>
        <taxon>Metazoa</taxon>
        <taxon>Ecdysozoa</taxon>
        <taxon>Arthropoda</taxon>
        <taxon>Hexapoda</taxon>
        <taxon>Collembola</taxon>
        <taxon>Entomobryomorpha</taxon>
        <taxon>Isotomoidea</taxon>
        <taxon>Isotomidae</taxon>
        <taxon>Proisotominae</taxon>
        <taxon>Folsomia</taxon>
    </lineage>
</organism>
<dbReference type="Pfam" id="PF03351">
    <property type="entry name" value="DOMON"/>
    <property type="match status" value="1"/>
</dbReference>
<reference evidence="6 7" key="1">
    <citation type="submission" date="2015-12" db="EMBL/GenBank/DDBJ databases">
        <title>The genome of Folsomia candida.</title>
        <authorList>
            <person name="Faddeeva A."/>
            <person name="Derks M.F."/>
            <person name="Anvar Y."/>
            <person name="Smit S."/>
            <person name="Van Straalen N."/>
            <person name="Roelofs D."/>
        </authorList>
    </citation>
    <scope>NUCLEOTIDE SEQUENCE [LARGE SCALE GENOMIC DNA]</scope>
    <source>
        <strain evidence="6 7">VU population</strain>
        <tissue evidence="6">Whole body</tissue>
    </source>
</reference>
<comment type="caution">
    <text evidence="6">The sequence shown here is derived from an EMBL/GenBank/DDBJ whole genome shotgun (WGS) entry which is preliminary data.</text>
</comment>
<dbReference type="InterPro" id="IPR000323">
    <property type="entry name" value="Cu2_ascorb_mOase_N"/>
</dbReference>
<dbReference type="OMA" id="SARDEMC"/>
<dbReference type="InterPro" id="IPR008977">
    <property type="entry name" value="PHM/PNGase_F_dom_sf"/>
</dbReference>
<dbReference type="GO" id="GO:0005507">
    <property type="term" value="F:copper ion binding"/>
    <property type="evidence" value="ECO:0007669"/>
    <property type="project" value="InterPro"/>
</dbReference>
<dbReference type="InterPro" id="IPR045266">
    <property type="entry name" value="DOH_DOMON"/>
</dbReference>
<dbReference type="PANTHER" id="PTHR10157:SF23">
    <property type="entry name" value="MOXD1 HOMOLOG 1"/>
    <property type="match status" value="1"/>
</dbReference>
<dbReference type="Pfam" id="PF01082">
    <property type="entry name" value="Cu2_monooxygen"/>
    <property type="match status" value="1"/>
</dbReference>
<dbReference type="InterPro" id="IPR024548">
    <property type="entry name" value="Cu2_monoox_C"/>
</dbReference>
<feature type="signal peptide" evidence="4">
    <location>
        <begin position="1"/>
        <end position="24"/>
    </location>
</feature>
<dbReference type="Gene3D" id="2.60.120.310">
    <property type="entry name" value="Copper type II, ascorbate-dependent monooxygenase, N-terminal domain"/>
    <property type="match status" value="1"/>
</dbReference>
<evidence type="ECO:0000256" key="3">
    <source>
        <dbReference type="ARBA" id="ARBA00023180"/>
    </source>
</evidence>
<name>A0A226EAT2_FOLCA</name>
<keyword evidence="6" id="KW-0503">Monooxygenase</keyword>
<evidence type="ECO:0000259" key="5">
    <source>
        <dbReference type="PROSITE" id="PS50836"/>
    </source>
</evidence>
<protein>
    <submittedName>
        <fullName evidence="6">DBH-like monooxygenase protein 1</fullName>
    </submittedName>
</protein>
<evidence type="ECO:0000313" key="7">
    <source>
        <dbReference type="Proteomes" id="UP000198287"/>
    </source>
</evidence>
<dbReference type="InterPro" id="IPR005018">
    <property type="entry name" value="DOMON_domain"/>
</dbReference>
<dbReference type="Pfam" id="PF03712">
    <property type="entry name" value="Cu2_monoox_C"/>
    <property type="match status" value="1"/>
</dbReference>
<dbReference type="Proteomes" id="UP000198287">
    <property type="component" value="Unassembled WGS sequence"/>
</dbReference>
<evidence type="ECO:0000256" key="2">
    <source>
        <dbReference type="ARBA" id="ARBA00023157"/>
    </source>
</evidence>
<dbReference type="FunFam" id="2.60.120.230:FF:000001">
    <property type="entry name" value="Monooxygenase, DBH-like 1"/>
    <property type="match status" value="1"/>
</dbReference>
<dbReference type="PROSITE" id="PS50836">
    <property type="entry name" value="DOMON"/>
    <property type="match status" value="1"/>
</dbReference>
<dbReference type="InterPro" id="IPR036939">
    <property type="entry name" value="Cu2_ascorb_mOase_N_sf"/>
</dbReference>